<dbReference type="AlphaFoldDB" id="A0A8X6VPI9"/>
<sequence>MLWTSRGPRNHSFENYWSSRCHEMADSWKTREGLEISRIVVSNLWKQFIETRAVVCRPVKGNNACSRSF</sequence>
<comment type="caution">
    <text evidence="1">The sequence shown here is derived from an EMBL/GenBank/DDBJ whole genome shotgun (WGS) entry which is preliminary data.</text>
</comment>
<evidence type="ECO:0000313" key="2">
    <source>
        <dbReference type="Proteomes" id="UP000887159"/>
    </source>
</evidence>
<proteinExistence type="predicted"/>
<gene>
    <name evidence="1" type="ORF">TNCV_1283591</name>
</gene>
<name>A0A8X6VPI9_TRICX</name>
<protein>
    <submittedName>
        <fullName evidence="1">Uncharacterized protein</fullName>
    </submittedName>
</protein>
<dbReference type="Proteomes" id="UP000887159">
    <property type="component" value="Unassembled WGS sequence"/>
</dbReference>
<organism evidence="1 2">
    <name type="scientific">Trichonephila clavipes</name>
    <name type="common">Golden silk orbweaver</name>
    <name type="synonym">Nephila clavipes</name>
    <dbReference type="NCBI Taxonomy" id="2585209"/>
    <lineage>
        <taxon>Eukaryota</taxon>
        <taxon>Metazoa</taxon>
        <taxon>Ecdysozoa</taxon>
        <taxon>Arthropoda</taxon>
        <taxon>Chelicerata</taxon>
        <taxon>Arachnida</taxon>
        <taxon>Araneae</taxon>
        <taxon>Araneomorphae</taxon>
        <taxon>Entelegynae</taxon>
        <taxon>Araneoidea</taxon>
        <taxon>Nephilidae</taxon>
        <taxon>Trichonephila</taxon>
    </lineage>
</organism>
<reference evidence="1" key="1">
    <citation type="submission" date="2020-08" db="EMBL/GenBank/DDBJ databases">
        <title>Multicomponent nature underlies the extraordinary mechanical properties of spider dragline silk.</title>
        <authorList>
            <person name="Kono N."/>
            <person name="Nakamura H."/>
            <person name="Mori M."/>
            <person name="Yoshida Y."/>
            <person name="Ohtoshi R."/>
            <person name="Malay A.D."/>
            <person name="Moran D.A.P."/>
            <person name="Tomita M."/>
            <person name="Numata K."/>
            <person name="Arakawa K."/>
        </authorList>
    </citation>
    <scope>NUCLEOTIDE SEQUENCE</scope>
</reference>
<accession>A0A8X6VPI9</accession>
<dbReference type="EMBL" id="BMAU01021335">
    <property type="protein sequence ID" value="GFY15714.1"/>
    <property type="molecule type" value="Genomic_DNA"/>
</dbReference>
<keyword evidence="2" id="KW-1185">Reference proteome</keyword>
<evidence type="ECO:0000313" key="1">
    <source>
        <dbReference type="EMBL" id="GFY15714.1"/>
    </source>
</evidence>